<feature type="compositionally biased region" description="Basic and acidic residues" evidence="1">
    <location>
        <begin position="36"/>
        <end position="62"/>
    </location>
</feature>
<dbReference type="AlphaFoldDB" id="A0AB39CJ58"/>
<sequence>MSKRIHVVPHGSGWATRSEGASRVGGTHRTQAEAAEAARKQAIREHGEVVIHRPDGRIRDSDSYGNDPFPPKG</sequence>
<feature type="region of interest" description="Disordered" evidence="1">
    <location>
        <begin position="1"/>
        <end position="73"/>
    </location>
</feature>
<protein>
    <submittedName>
        <fullName evidence="2">DUF2188 domain-containing protein</fullName>
    </submittedName>
</protein>
<name>A0AB39CJ58_9BURK</name>
<reference evidence="2" key="1">
    <citation type="submission" date="2024-05" db="EMBL/GenBank/DDBJ databases">
        <authorList>
            <person name="Luo Y.-C."/>
            <person name="Nicholds J."/>
            <person name="Mortimer T."/>
            <person name="Maboni G."/>
        </authorList>
    </citation>
    <scope>NUCLEOTIDE SEQUENCE</scope>
    <source>
        <strain evidence="2">153920</strain>
    </source>
</reference>
<dbReference type="InterPro" id="IPR018691">
    <property type="entry name" value="DUF2188"/>
</dbReference>
<gene>
    <name evidence="2" type="ORF">ABRY99_13920</name>
</gene>
<proteinExistence type="predicted"/>
<accession>A0AB39CJ58</accession>
<dbReference type="RefSeq" id="WP_368643427.1">
    <property type="nucleotide sequence ID" value="NZ_CP158252.1"/>
</dbReference>
<dbReference type="Pfam" id="PF09954">
    <property type="entry name" value="DUF2188"/>
    <property type="match status" value="1"/>
</dbReference>
<evidence type="ECO:0000256" key="1">
    <source>
        <dbReference type="SAM" id="MobiDB-lite"/>
    </source>
</evidence>
<evidence type="ECO:0000313" key="2">
    <source>
        <dbReference type="EMBL" id="XDJ41988.1"/>
    </source>
</evidence>
<dbReference type="EMBL" id="CP158252">
    <property type="protein sequence ID" value="XDJ41988.1"/>
    <property type="molecule type" value="Genomic_DNA"/>
</dbReference>
<organism evidence="2">
    <name type="scientific">Castellaniella ginsengisoli</name>
    <dbReference type="NCBI Taxonomy" id="546114"/>
    <lineage>
        <taxon>Bacteria</taxon>
        <taxon>Pseudomonadati</taxon>
        <taxon>Pseudomonadota</taxon>
        <taxon>Betaproteobacteria</taxon>
        <taxon>Burkholderiales</taxon>
        <taxon>Alcaligenaceae</taxon>
        <taxon>Castellaniella</taxon>
    </lineage>
</organism>